<protein>
    <submittedName>
        <fullName evidence="2">Flp family type IVb pilin</fullName>
    </submittedName>
</protein>
<dbReference type="AlphaFoldDB" id="A0AAU7J9V7"/>
<evidence type="ECO:0000313" key="2">
    <source>
        <dbReference type="EMBL" id="XBO37073.1"/>
    </source>
</evidence>
<keyword evidence="1" id="KW-0812">Transmembrane</keyword>
<gene>
    <name evidence="2" type="ORF">ABEG18_15160</name>
</gene>
<organism evidence="2">
    <name type="scientific">Alsobacter sp. KACC 23698</name>
    <dbReference type="NCBI Taxonomy" id="3149229"/>
    <lineage>
        <taxon>Bacteria</taxon>
        <taxon>Pseudomonadati</taxon>
        <taxon>Pseudomonadota</taxon>
        <taxon>Alphaproteobacteria</taxon>
        <taxon>Hyphomicrobiales</taxon>
        <taxon>Alsobacteraceae</taxon>
        <taxon>Alsobacter</taxon>
    </lineage>
</organism>
<feature type="transmembrane region" description="Helical" evidence="1">
    <location>
        <begin position="21"/>
        <end position="43"/>
    </location>
</feature>
<accession>A0AAU7J9V7</accession>
<proteinExistence type="predicted"/>
<reference evidence="2" key="1">
    <citation type="submission" date="2024-05" db="EMBL/GenBank/DDBJ databases">
        <authorList>
            <person name="Kim S."/>
            <person name="Heo J."/>
            <person name="Choi H."/>
            <person name="Choi Y."/>
            <person name="Kwon S.-W."/>
            <person name="Kim Y."/>
        </authorList>
    </citation>
    <scope>NUCLEOTIDE SEQUENCE</scope>
    <source>
        <strain evidence="2">KACC 23698</strain>
    </source>
</reference>
<keyword evidence="1" id="KW-0472">Membrane</keyword>
<dbReference type="RefSeq" id="WP_406853896.1">
    <property type="nucleotide sequence ID" value="NZ_CP157484.1"/>
</dbReference>
<sequence>MMRRLVIAIRRFLQKEESGATAIEYVVMSAILAAGLVVGAGLYKNSVKAMFGHVATDVHNCADGSC</sequence>
<name>A0AAU7J9V7_9HYPH</name>
<keyword evidence="1" id="KW-1133">Transmembrane helix</keyword>
<dbReference type="EMBL" id="CP157484">
    <property type="protein sequence ID" value="XBO37073.1"/>
    <property type="molecule type" value="Genomic_DNA"/>
</dbReference>
<evidence type="ECO:0000256" key="1">
    <source>
        <dbReference type="SAM" id="Phobius"/>
    </source>
</evidence>